<dbReference type="PROSITE" id="PS51354">
    <property type="entry name" value="GLUTAREDOXIN_2"/>
    <property type="match status" value="1"/>
</dbReference>
<organism evidence="13">
    <name type="scientific">Cuerna arida</name>
    <dbReference type="NCBI Taxonomy" id="1464854"/>
    <lineage>
        <taxon>Eukaryota</taxon>
        <taxon>Metazoa</taxon>
        <taxon>Ecdysozoa</taxon>
        <taxon>Arthropoda</taxon>
        <taxon>Hexapoda</taxon>
        <taxon>Insecta</taxon>
        <taxon>Pterygota</taxon>
        <taxon>Neoptera</taxon>
        <taxon>Paraneoptera</taxon>
        <taxon>Hemiptera</taxon>
        <taxon>Auchenorrhyncha</taxon>
        <taxon>Membracoidea</taxon>
        <taxon>Cicadellidae</taxon>
        <taxon>Cicadellinae</taxon>
        <taxon>Proconiini</taxon>
        <taxon>Cuerna</taxon>
    </lineage>
</organism>
<dbReference type="InterPro" id="IPR036249">
    <property type="entry name" value="Thioredoxin-like_sf"/>
</dbReference>
<dbReference type="Pfam" id="PF00462">
    <property type="entry name" value="Glutaredoxin"/>
    <property type="match status" value="1"/>
</dbReference>
<protein>
    <recommendedName>
        <fullName evidence="10">Glutaredoxin-2, mitochondrial</fullName>
    </recommendedName>
</protein>
<accession>A0A1B6GUB1</accession>
<evidence type="ECO:0000256" key="10">
    <source>
        <dbReference type="ARBA" id="ARBA00039819"/>
    </source>
</evidence>
<feature type="domain" description="Glutaredoxin" evidence="12">
    <location>
        <begin position="40"/>
        <end position="102"/>
    </location>
</feature>
<dbReference type="GO" id="GO:0034599">
    <property type="term" value="P:cellular response to oxidative stress"/>
    <property type="evidence" value="ECO:0007669"/>
    <property type="project" value="TreeGrafter"/>
</dbReference>
<dbReference type="GO" id="GO:0015038">
    <property type="term" value="F:glutathione disulfide oxidoreductase activity"/>
    <property type="evidence" value="ECO:0007669"/>
    <property type="project" value="TreeGrafter"/>
</dbReference>
<comment type="function">
    <text evidence="1">Has a glutathione-disulfide oxidoreductase activity in the presence of NADPH and glutathione reductase. Reduces low molecular weight disulfides and proteins.</text>
</comment>
<dbReference type="PROSITE" id="PS00195">
    <property type="entry name" value="GLUTAREDOXIN_1"/>
    <property type="match status" value="1"/>
</dbReference>
<reference evidence="13" key="1">
    <citation type="submission" date="2015-11" db="EMBL/GenBank/DDBJ databases">
        <title>De novo transcriptome assembly of four potential Pierce s Disease insect vectors from Arizona vineyards.</title>
        <authorList>
            <person name="Tassone E.E."/>
        </authorList>
    </citation>
    <scope>NUCLEOTIDE SEQUENCE</scope>
</reference>
<dbReference type="AlphaFoldDB" id="A0A1B6GUB1"/>
<dbReference type="CDD" id="cd03419">
    <property type="entry name" value="GRX_GRXh_1_2_like"/>
    <property type="match status" value="1"/>
</dbReference>
<dbReference type="EMBL" id="GECZ01001197">
    <property type="protein sequence ID" value="JAS68572.1"/>
    <property type="molecule type" value="Transcribed_RNA"/>
</dbReference>
<dbReference type="InterPro" id="IPR014025">
    <property type="entry name" value="Glutaredoxin_subgr"/>
</dbReference>
<proteinExistence type="inferred from homology"/>
<comment type="similarity">
    <text evidence="2">Belongs to the glutaredoxin family.</text>
</comment>
<name>A0A1B6GUB1_9HEMI</name>
<evidence type="ECO:0000313" key="13">
    <source>
        <dbReference type="EMBL" id="JAS66001.1"/>
    </source>
</evidence>
<evidence type="ECO:0000256" key="3">
    <source>
        <dbReference type="ARBA" id="ARBA00022448"/>
    </source>
</evidence>
<dbReference type="PANTHER" id="PTHR45694">
    <property type="entry name" value="GLUTAREDOXIN 2"/>
    <property type="match status" value="1"/>
</dbReference>
<dbReference type="NCBIfam" id="TIGR02180">
    <property type="entry name" value="GRX_euk"/>
    <property type="match status" value="1"/>
</dbReference>
<evidence type="ECO:0000256" key="2">
    <source>
        <dbReference type="ARBA" id="ARBA00007787"/>
    </source>
</evidence>
<evidence type="ECO:0000256" key="11">
    <source>
        <dbReference type="SAM" id="SignalP"/>
    </source>
</evidence>
<dbReference type="InterPro" id="IPR011767">
    <property type="entry name" value="GLR_AS"/>
</dbReference>
<feature type="chain" id="PRO_5008583930" description="Glutaredoxin-2, mitochondrial" evidence="11">
    <location>
        <begin position="19"/>
        <end position="123"/>
    </location>
</feature>
<evidence type="ECO:0000256" key="8">
    <source>
        <dbReference type="ARBA" id="ARBA00037470"/>
    </source>
</evidence>
<dbReference type="InterPro" id="IPR011899">
    <property type="entry name" value="Glutaredoxin_euk/vir"/>
</dbReference>
<keyword evidence="6" id="KW-0318">Glutathionylation</keyword>
<keyword evidence="3" id="KW-0813">Transport</keyword>
<evidence type="ECO:0000256" key="5">
    <source>
        <dbReference type="ARBA" id="ARBA00023157"/>
    </source>
</evidence>
<dbReference type="GO" id="GO:0005737">
    <property type="term" value="C:cytoplasm"/>
    <property type="evidence" value="ECO:0007669"/>
    <property type="project" value="TreeGrafter"/>
</dbReference>
<dbReference type="FunFam" id="3.40.30.10:FF:000026">
    <property type="entry name" value="Glutaredoxin 2"/>
    <property type="match status" value="1"/>
</dbReference>
<feature type="signal peptide" evidence="11">
    <location>
        <begin position="1"/>
        <end position="18"/>
    </location>
</feature>
<dbReference type="EMBL" id="GECZ01003768">
    <property type="protein sequence ID" value="JAS66001.1"/>
    <property type="molecule type" value="Transcribed_RNA"/>
</dbReference>
<evidence type="ECO:0000259" key="12">
    <source>
        <dbReference type="Pfam" id="PF00462"/>
    </source>
</evidence>
<dbReference type="Gene3D" id="3.40.30.10">
    <property type="entry name" value="Glutaredoxin"/>
    <property type="match status" value="1"/>
</dbReference>
<evidence type="ECO:0000313" key="14">
    <source>
        <dbReference type="EMBL" id="JAS68572.1"/>
    </source>
</evidence>
<dbReference type="SUPFAM" id="SSF52833">
    <property type="entry name" value="Thioredoxin-like"/>
    <property type="match status" value="1"/>
</dbReference>
<keyword evidence="5" id="KW-1015">Disulfide bond</keyword>
<keyword evidence="4" id="KW-0249">Electron transport</keyword>
<gene>
    <name evidence="14" type="ORF">g.21061</name>
    <name evidence="13" type="ORF">g.21062</name>
</gene>
<dbReference type="PANTHER" id="PTHR45694:SF5">
    <property type="entry name" value="GLUTAREDOXIN 2"/>
    <property type="match status" value="1"/>
</dbReference>
<dbReference type="InterPro" id="IPR002109">
    <property type="entry name" value="Glutaredoxin"/>
</dbReference>
<evidence type="ECO:0000256" key="1">
    <source>
        <dbReference type="ARBA" id="ARBA00002549"/>
    </source>
</evidence>
<keyword evidence="7" id="KW-0676">Redox-active center</keyword>
<evidence type="ECO:0000256" key="4">
    <source>
        <dbReference type="ARBA" id="ARBA00022982"/>
    </source>
</evidence>
<sequence length="123" mass="13529">MKLYAIFLLVILVVIGASKVVNMNSAAAEFVKATISSDTVVIFSKTYCPYCKMAKEVFNNLKHKYTLIELDQREDGSEMQDVLGELTGARSVPRVFVKGKFVGGGTDVQALYNNGELQQMLVA</sequence>
<keyword evidence="11" id="KW-0732">Signal</keyword>
<evidence type="ECO:0000256" key="7">
    <source>
        <dbReference type="ARBA" id="ARBA00023284"/>
    </source>
</evidence>
<evidence type="ECO:0000256" key="6">
    <source>
        <dbReference type="ARBA" id="ARBA00023206"/>
    </source>
</evidence>
<dbReference type="PRINTS" id="PR00160">
    <property type="entry name" value="GLUTAREDOXIN"/>
</dbReference>
<evidence type="ECO:0000256" key="9">
    <source>
        <dbReference type="ARBA" id="ARBA00038558"/>
    </source>
</evidence>
<comment type="function">
    <text evidence="8">Glutathione-dependent oxidoreductase that facilitates the maintenance of mitochondrial redox homeostasis upon induction of apoptosis by oxidative stress. Involved in response to hydrogen peroxide and regulation of apoptosis caused by oxidative stress. Acts as a very efficient catalyst of monothiol reactions because of its high affinity for protein glutathione-mixed disulfides. Can receive electrons not only from glutathione (GSH), but also from thioredoxin reductase supporting both monothiol and dithiol reactions. Efficiently catalyzes both glutathionylation and deglutathionylation of mitochondrial complex I, which in turn regulates the superoxide production by the complex. Overexpression decreases the susceptibility to apoptosis and prevents loss of cardiolipin and cytochrome c release.</text>
</comment>
<comment type="subunit">
    <text evidence="9">Monomer; active form. Homodimer; inactive form. The homodimer is probably linked by 1 2Fe-2S cluster.</text>
</comment>